<comment type="cofactor">
    <cofactor evidence="1">
        <name>Zn(2+)</name>
        <dbReference type="ChEBI" id="CHEBI:29105"/>
    </cofactor>
</comment>
<evidence type="ECO:0000256" key="4">
    <source>
        <dbReference type="ARBA" id="ARBA00022833"/>
    </source>
</evidence>
<keyword evidence="5 10" id="KW-0560">Oxidoreductase</keyword>
<keyword evidence="4" id="KW-0862">Zinc</keyword>
<dbReference type="GO" id="GO:0006979">
    <property type="term" value="P:response to oxidative stress"/>
    <property type="evidence" value="ECO:0007669"/>
    <property type="project" value="UniProtKB-ARBA"/>
</dbReference>
<dbReference type="SUPFAM" id="SSF55068">
    <property type="entry name" value="Peptide methionine sulfoxide reductase"/>
    <property type="match status" value="1"/>
</dbReference>
<dbReference type="PANTHER" id="PTHR43774">
    <property type="entry name" value="PEPTIDE METHIONINE SULFOXIDE REDUCTASE"/>
    <property type="match status" value="1"/>
</dbReference>
<reference evidence="12" key="1">
    <citation type="journal article" date="2021" name="Environ. Microbiol.">
        <title>Genomic characterization of three novel Desulfobacterota classes expand the metabolic and phylogenetic diversity of the phylum.</title>
        <authorList>
            <person name="Murphy C.L."/>
            <person name="Biggerstaff J."/>
            <person name="Eichhorn A."/>
            <person name="Ewing E."/>
            <person name="Shahan R."/>
            <person name="Soriano D."/>
            <person name="Stewart S."/>
            <person name="VanMol K."/>
            <person name="Walker R."/>
            <person name="Walters P."/>
            <person name="Elshahed M.S."/>
            <person name="Youssef N.H."/>
        </authorList>
    </citation>
    <scope>NUCLEOTIDE SEQUENCE</scope>
    <source>
        <strain evidence="12">Zod_Metabat.24</strain>
    </source>
</reference>
<comment type="catalytic activity">
    <reaction evidence="8">
        <text>L-methionyl-[protein] + [thioredoxin]-disulfide + H2O = L-methionyl-(R)-S-oxide-[protein] + [thioredoxin]-dithiol</text>
        <dbReference type="Rhea" id="RHEA:24164"/>
        <dbReference type="Rhea" id="RHEA-COMP:10698"/>
        <dbReference type="Rhea" id="RHEA-COMP:10700"/>
        <dbReference type="Rhea" id="RHEA-COMP:12313"/>
        <dbReference type="Rhea" id="RHEA-COMP:12314"/>
        <dbReference type="ChEBI" id="CHEBI:15377"/>
        <dbReference type="ChEBI" id="CHEBI:16044"/>
        <dbReference type="ChEBI" id="CHEBI:29950"/>
        <dbReference type="ChEBI" id="CHEBI:45764"/>
        <dbReference type="ChEBI" id="CHEBI:50058"/>
        <dbReference type="EC" id="1.8.4.12"/>
    </reaction>
</comment>
<dbReference type="PANTHER" id="PTHR43774:SF1">
    <property type="entry name" value="PEPTIDE METHIONINE SULFOXIDE REDUCTASE MSRA 2"/>
    <property type="match status" value="1"/>
</dbReference>
<keyword evidence="3" id="KW-0479">Metal-binding</keyword>
<comment type="caution">
    <text evidence="12">The sequence shown here is derived from an EMBL/GenBank/DDBJ whole genome shotgun (WGS) entry which is preliminary data.</text>
</comment>
<evidence type="ECO:0000256" key="6">
    <source>
        <dbReference type="ARBA" id="ARBA00023268"/>
    </source>
</evidence>
<reference evidence="12" key="2">
    <citation type="submission" date="2021-01" db="EMBL/GenBank/DDBJ databases">
        <authorList>
            <person name="Hahn C.R."/>
            <person name="Youssef N.H."/>
            <person name="Elshahed M."/>
        </authorList>
    </citation>
    <scope>NUCLEOTIDE SEQUENCE</scope>
    <source>
        <strain evidence="12">Zod_Metabat.24</strain>
    </source>
</reference>
<dbReference type="HAMAP" id="MF_01401">
    <property type="entry name" value="MsrA"/>
    <property type="match status" value="1"/>
</dbReference>
<dbReference type="InterPro" id="IPR002569">
    <property type="entry name" value="Met_Sox_Rdtase_MsrA_dom"/>
</dbReference>
<dbReference type="PROSITE" id="PS51790">
    <property type="entry name" value="MSRB"/>
    <property type="match status" value="1"/>
</dbReference>
<evidence type="ECO:0000256" key="10">
    <source>
        <dbReference type="HAMAP-Rule" id="MF_01401"/>
    </source>
</evidence>
<organism evidence="12 13">
    <name type="scientific">Candidatus Zymogenus saltonus</name>
    <dbReference type="NCBI Taxonomy" id="2844893"/>
    <lineage>
        <taxon>Bacteria</taxon>
        <taxon>Deltaproteobacteria</taxon>
        <taxon>Candidatus Zymogenia</taxon>
        <taxon>Candidatus Zymogeniales</taxon>
        <taxon>Candidatus Zymogenaceae</taxon>
        <taxon>Candidatus Zymogenus</taxon>
    </lineage>
</organism>
<dbReference type="Pfam" id="PF01625">
    <property type="entry name" value="PMSR"/>
    <property type="match status" value="1"/>
</dbReference>
<evidence type="ECO:0000256" key="3">
    <source>
        <dbReference type="ARBA" id="ARBA00022723"/>
    </source>
</evidence>
<evidence type="ECO:0000256" key="7">
    <source>
        <dbReference type="ARBA" id="ARBA00047806"/>
    </source>
</evidence>
<dbReference type="NCBIfam" id="TIGR00401">
    <property type="entry name" value="msrA"/>
    <property type="match status" value="1"/>
</dbReference>
<dbReference type="EC" id="1.8.4.11" evidence="10"/>
<name>A0A9D8KGZ4_9DELT</name>
<evidence type="ECO:0000259" key="11">
    <source>
        <dbReference type="PROSITE" id="PS51790"/>
    </source>
</evidence>
<evidence type="ECO:0000256" key="5">
    <source>
        <dbReference type="ARBA" id="ARBA00023002"/>
    </source>
</evidence>
<accession>A0A9D8KGZ4</accession>
<evidence type="ECO:0000256" key="9">
    <source>
        <dbReference type="ARBA" id="ARBA00048782"/>
    </source>
</evidence>
<dbReference type="GO" id="GO:0046872">
    <property type="term" value="F:metal ion binding"/>
    <property type="evidence" value="ECO:0007669"/>
    <property type="project" value="UniProtKB-KW"/>
</dbReference>
<dbReference type="NCBIfam" id="NF004042">
    <property type="entry name" value="PRK05550.1"/>
    <property type="match status" value="1"/>
</dbReference>
<evidence type="ECO:0000256" key="8">
    <source>
        <dbReference type="ARBA" id="ARBA00048488"/>
    </source>
</evidence>
<dbReference type="EMBL" id="JAFGIX010000054">
    <property type="protein sequence ID" value="MBN1573626.1"/>
    <property type="molecule type" value="Genomic_DNA"/>
</dbReference>
<proteinExistence type="inferred from homology"/>
<dbReference type="Gene3D" id="3.30.1060.10">
    <property type="entry name" value="Peptide methionine sulphoxide reductase MsrA"/>
    <property type="match status" value="1"/>
</dbReference>
<dbReference type="InterPro" id="IPR036509">
    <property type="entry name" value="Met_Sox_Rdtase_MsrA_sf"/>
</dbReference>
<dbReference type="Pfam" id="PF01641">
    <property type="entry name" value="SelR"/>
    <property type="match status" value="1"/>
</dbReference>
<dbReference type="InterPro" id="IPR011057">
    <property type="entry name" value="Mss4-like_sf"/>
</dbReference>
<comment type="function">
    <text evidence="10">Has an important function as a repair enzyme for proteins that have been inactivated by oxidation. Catalyzes the reversible oxidation-reduction of methionine sulfoxide in proteins to methionine.</text>
</comment>
<dbReference type="Proteomes" id="UP000809273">
    <property type="component" value="Unassembled WGS sequence"/>
</dbReference>
<sequence length="281" mass="32173">MKEEEIKNRLNPQEYHVLRERGTEPPFSGKYYKNKMRGEYSCKVCGNKLFESETKFDSGTGWPSFFDVEKDSVELKQDRSHGMVRTEVVCKRCGSHLGHLFDDGPRPTGKRYCINSVSLDFTGDETETKRAAFGAGCFWQVEEVFRNVKGVVNTTVGYAGGDKENPTYREVCGNKTGHAETLLVEYNPKEVSYRELLDVFFALHDPTQLNRQGPDIGSQYRSVIFFYDKAQKDEALKAIGEKQKKCSKKIVTEVVPASNFYRAEEYHQRYLEKRGMKSCGI</sequence>
<protein>
    <recommendedName>
        <fullName evidence="10">Peptide methionine sulfoxide reductase MsrA</fullName>
        <shortName evidence="10">Protein-methionine-S-oxide reductase</shortName>
        <ecNumber evidence="10">1.8.4.11</ecNumber>
    </recommendedName>
    <alternativeName>
        <fullName evidence="10">Peptide-methionine (S)-S-oxide reductase</fullName>
        <shortName evidence="10">Peptide Met(O) reductase</shortName>
    </alternativeName>
</protein>
<comment type="similarity">
    <text evidence="2">Belongs to the MsrB Met sulfoxide reductase family.</text>
</comment>
<gene>
    <name evidence="10" type="primary">msrA</name>
    <name evidence="12" type="ORF">JW984_10575</name>
</gene>
<comment type="catalytic activity">
    <reaction evidence="9 10">
        <text>[thioredoxin]-disulfide + L-methionine + H2O = L-methionine (S)-S-oxide + [thioredoxin]-dithiol</text>
        <dbReference type="Rhea" id="RHEA:19993"/>
        <dbReference type="Rhea" id="RHEA-COMP:10698"/>
        <dbReference type="Rhea" id="RHEA-COMP:10700"/>
        <dbReference type="ChEBI" id="CHEBI:15377"/>
        <dbReference type="ChEBI" id="CHEBI:29950"/>
        <dbReference type="ChEBI" id="CHEBI:50058"/>
        <dbReference type="ChEBI" id="CHEBI:57844"/>
        <dbReference type="ChEBI" id="CHEBI:58772"/>
        <dbReference type="EC" id="1.8.4.11"/>
    </reaction>
</comment>
<evidence type="ECO:0000256" key="2">
    <source>
        <dbReference type="ARBA" id="ARBA00007174"/>
    </source>
</evidence>
<evidence type="ECO:0000313" key="12">
    <source>
        <dbReference type="EMBL" id="MBN1573626.1"/>
    </source>
</evidence>
<dbReference type="GO" id="GO:0033743">
    <property type="term" value="F:peptide-methionine (R)-S-oxide reductase activity"/>
    <property type="evidence" value="ECO:0007669"/>
    <property type="project" value="UniProtKB-EC"/>
</dbReference>
<dbReference type="InterPro" id="IPR002579">
    <property type="entry name" value="Met_Sox_Rdtase_MsrB_dom"/>
</dbReference>
<feature type="domain" description="MsrB" evidence="11">
    <location>
        <begin position="3"/>
        <end position="124"/>
    </location>
</feature>
<comment type="catalytic activity">
    <reaction evidence="7 10">
        <text>L-methionyl-[protein] + [thioredoxin]-disulfide + H2O = L-methionyl-(S)-S-oxide-[protein] + [thioredoxin]-dithiol</text>
        <dbReference type="Rhea" id="RHEA:14217"/>
        <dbReference type="Rhea" id="RHEA-COMP:10698"/>
        <dbReference type="Rhea" id="RHEA-COMP:10700"/>
        <dbReference type="Rhea" id="RHEA-COMP:12313"/>
        <dbReference type="Rhea" id="RHEA-COMP:12315"/>
        <dbReference type="ChEBI" id="CHEBI:15377"/>
        <dbReference type="ChEBI" id="CHEBI:16044"/>
        <dbReference type="ChEBI" id="CHEBI:29950"/>
        <dbReference type="ChEBI" id="CHEBI:44120"/>
        <dbReference type="ChEBI" id="CHEBI:50058"/>
        <dbReference type="EC" id="1.8.4.11"/>
    </reaction>
</comment>
<evidence type="ECO:0000313" key="13">
    <source>
        <dbReference type="Proteomes" id="UP000809273"/>
    </source>
</evidence>
<dbReference type="AlphaFoldDB" id="A0A9D8KGZ4"/>
<keyword evidence="6" id="KW-0511">Multifunctional enzyme</keyword>
<dbReference type="GO" id="GO:0008113">
    <property type="term" value="F:peptide-methionine (S)-S-oxide reductase activity"/>
    <property type="evidence" value="ECO:0007669"/>
    <property type="project" value="UniProtKB-UniRule"/>
</dbReference>
<dbReference type="NCBIfam" id="TIGR00357">
    <property type="entry name" value="peptide-methionine (R)-S-oxide reductase MsrB"/>
    <property type="match status" value="1"/>
</dbReference>
<dbReference type="SUPFAM" id="SSF51316">
    <property type="entry name" value="Mss4-like"/>
    <property type="match status" value="1"/>
</dbReference>
<evidence type="ECO:0000256" key="1">
    <source>
        <dbReference type="ARBA" id="ARBA00001947"/>
    </source>
</evidence>
<feature type="active site" evidence="10">
    <location>
        <position position="137"/>
    </location>
</feature>
<dbReference type="Gene3D" id="2.170.150.20">
    <property type="entry name" value="Peptide methionine sulfoxide reductase"/>
    <property type="match status" value="1"/>
</dbReference>
<dbReference type="FunFam" id="2.170.150.20:FF:000001">
    <property type="entry name" value="Peptide methionine sulfoxide reductase MsrB"/>
    <property type="match status" value="1"/>
</dbReference>
<comment type="similarity">
    <text evidence="10">Belongs to the MsrA Met sulfoxide reductase family.</text>
</comment>